<dbReference type="SUPFAM" id="SSF48371">
    <property type="entry name" value="ARM repeat"/>
    <property type="match status" value="1"/>
</dbReference>
<gene>
    <name evidence="1" type="ORF">AK812_SmicGene35856</name>
</gene>
<dbReference type="Proteomes" id="UP000186817">
    <property type="component" value="Unassembled WGS sequence"/>
</dbReference>
<evidence type="ECO:0000313" key="1">
    <source>
        <dbReference type="EMBL" id="OLP83384.1"/>
    </source>
</evidence>
<protein>
    <submittedName>
        <fullName evidence="1">Uncharacterized protein</fullName>
    </submittedName>
</protein>
<dbReference type="AlphaFoldDB" id="A0A1Q9CKE1"/>
<reference evidence="1 2" key="1">
    <citation type="submission" date="2016-02" db="EMBL/GenBank/DDBJ databases">
        <title>Genome analysis of coral dinoflagellate symbionts highlights evolutionary adaptations to a symbiotic lifestyle.</title>
        <authorList>
            <person name="Aranda M."/>
            <person name="Li Y."/>
            <person name="Liew Y.J."/>
            <person name="Baumgarten S."/>
            <person name="Simakov O."/>
            <person name="Wilson M."/>
            <person name="Piel J."/>
            <person name="Ashoor H."/>
            <person name="Bougouffa S."/>
            <person name="Bajic V.B."/>
            <person name="Ryu T."/>
            <person name="Ravasi T."/>
            <person name="Bayer T."/>
            <person name="Micklem G."/>
            <person name="Kim H."/>
            <person name="Bhak J."/>
            <person name="Lajeunesse T.C."/>
            <person name="Voolstra C.R."/>
        </authorList>
    </citation>
    <scope>NUCLEOTIDE SEQUENCE [LARGE SCALE GENOMIC DNA]</scope>
    <source>
        <strain evidence="1 2">CCMP2467</strain>
    </source>
</reference>
<dbReference type="InterPro" id="IPR016024">
    <property type="entry name" value="ARM-type_fold"/>
</dbReference>
<dbReference type="OrthoDB" id="439641at2759"/>
<keyword evidence="2" id="KW-1185">Reference proteome</keyword>
<sequence>MEEIPKVKEIALEAVSVFGGGRLDPARLPFLGMAGTVWLIMFCHMWSLRRTLSRVFFVVSQMQSQLDSVKWQVDVMKTSVDAVTTSVDAMTTGIRDAASSTSPQRQEPSDGEDVPDLGRAVSHVALTAAVNLVLDKGSSATTTLAASSTTIPTISTTASVVQELKDALDPLGQRMRALRDTLDTGLAGVTRQLADMDQTSPNLKPIQDSLKDLATRQETMVPVTDKNLEETKVQVTNKVLGAHQELVDLLSVLKGLSEKHREQVEKFEMAFRGKLTSITEELQTLKGQANNLHGTSHGLLRGLQKGVDHQANSADSTATTMAAIAAAFSKLPIDSPGIGKILDNVLSLAELVKEQESHFSQINEHMSLFDTKLHDVKEKLPERPPYRVPPAEQSSGSQTARTRLKFNRFNRLESVLEVMTSKLDDERLQRACLQAVGRLAKDVSKLRPLCLGVVSAIAASSASMRHSLNVQRMAIGALSSVAYSQDVATLIAPLGLPVVLEAALSHPSDSKLQGLMCEAFARLAQGGGEAAMVKCIVASLETPDVALSMLCDALQRLCENAICQPRQVVDELLHLCDSDPSNLELQRQVSLCLHRLLAAGVVSEACVRGRGTLLNSQWAHLLERFLGAEDEEAKLDGTFHSKVQELFHQEVALHFEYEAAERCLHYLRRRTQPSLVFLEVIRCLAENLEDYQSRSEARELAWDAGRQMLVPLDPHLRLRLQNEVLEAMQLRLPQALCSAALAAADWPKSEESLVKKTAHLLNECSKLLERKTQVTQDHHERAAELRREVMLFEAVEYLELNAAEATPTQVSSALHMLEVATAVAPADALERLRYRLGRLTAKVSPKAETFELKAKRQHRQRARLDCWFMKA</sequence>
<name>A0A1Q9CKE1_SYMMI</name>
<dbReference type="EMBL" id="LSRX01001120">
    <property type="protein sequence ID" value="OLP83384.1"/>
    <property type="molecule type" value="Genomic_DNA"/>
</dbReference>
<comment type="caution">
    <text evidence="1">The sequence shown here is derived from an EMBL/GenBank/DDBJ whole genome shotgun (WGS) entry which is preliminary data.</text>
</comment>
<organism evidence="1 2">
    <name type="scientific">Symbiodinium microadriaticum</name>
    <name type="common">Dinoflagellate</name>
    <name type="synonym">Zooxanthella microadriatica</name>
    <dbReference type="NCBI Taxonomy" id="2951"/>
    <lineage>
        <taxon>Eukaryota</taxon>
        <taxon>Sar</taxon>
        <taxon>Alveolata</taxon>
        <taxon>Dinophyceae</taxon>
        <taxon>Suessiales</taxon>
        <taxon>Symbiodiniaceae</taxon>
        <taxon>Symbiodinium</taxon>
    </lineage>
</organism>
<accession>A0A1Q9CKE1</accession>
<evidence type="ECO:0000313" key="2">
    <source>
        <dbReference type="Proteomes" id="UP000186817"/>
    </source>
</evidence>
<proteinExistence type="predicted"/>